<comment type="caution">
    <text evidence="2">The sequence shown here is derived from an EMBL/GenBank/DDBJ whole genome shotgun (WGS) entry which is preliminary data.</text>
</comment>
<dbReference type="EMBL" id="VMRJ01000001">
    <property type="protein sequence ID" value="TVT43682.1"/>
    <property type="molecule type" value="Genomic_DNA"/>
</dbReference>
<dbReference type="Gene3D" id="2.60.40.10">
    <property type="entry name" value="Immunoglobulins"/>
    <property type="match status" value="2"/>
</dbReference>
<reference evidence="2 3" key="1">
    <citation type="submission" date="2019-07" db="EMBL/GenBank/DDBJ databases">
        <title>Hymenobacter sp. straun FUR1 Genome sequencing and assembly.</title>
        <authorList>
            <person name="Chhetri G."/>
        </authorList>
    </citation>
    <scope>NUCLEOTIDE SEQUENCE [LARGE SCALE GENOMIC DNA]</scope>
    <source>
        <strain evidence="2 3">Fur1</strain>
    </source>
</reference>
<dbReference type="InterPro" id="IPR026444">
    <property type="entry name" value="Secre_tail"/>
</dbReference>
<dbReference type="AlphaFoldDB" id="A0A558C4X1"/>
<gene>
    <name evidence="2" type="ORF">FNT36_06250</name>
</gene>
<sequence length="1097" mass="111374">MHQTFTATYFNASATKLFFTLSLLVLPLLGLGQTFSGTYPFTNVTSSTGTTDPTLAPSATGVTFGSFAAVGTSANPSAGSRFTFTGWPTGATDGSDTFTGAVDAGKYYTVALTPQAGFVLSISNITFTLQRTSTGVRQYAVRSSADNYTTNLPASISSANTTLSVVASNVFQVTDAATTAQTGSTITLGGTGYTNVSSPITFRFYGFNAEAASSGSFSIDDVKISGVATATNAPTVSNFTPTSGPAGTNVTITGAYFTASTSVAFNGVAASSVVITNTTTLTATVPSGASTGPIAVTTSGGTATSAAPFTVTVPTVTVSPASLSGFAAAAGTASAAQTYQVSGNALDGNTLAINVSTTNFEVSLDGRSYGSSASIALGGSTTLAASTVYVRLASGAPLGSASATIANTNGAVTTNLAASGVVVTPLVAKRWTGAAGTTSWFDAANWENGSVPASTDDVVLDHRYVTGKYTVNLGNSATVPPSAVTVSSLRIRPAAGDSILCVIPLTNTISTSANNAPALALSRTVAGDTALYIATKGAFINVSGAAAGDVFDPAGTSPTVFLLNGGSFYHRTVRSNTTLVENLSGAAGTETGNFFFRIPGFSTTISGSARTYGNLIFQRGGASSYGTSGGNTFTINGNLTIESGVTFLVTINGTTVLKGNLANAGNFQLKAATATATGRRLVLQGTAPQVLAGTSLGDPASATSYLGPDAQLEINNAAGVTLQTPVTLSSGLALTSGLLSTTTSNMLTMLPTATVTGGSASSFVNGTVARLVPSVANGTGIYTSYTFPVGKGSSYHPIVLNVNTQTSTTTYRAEQFEGDPGQNVTGSDLARVSKANWFTITPFSGATPTQPSGFSGTISIPFASSDGVTDPTATTLVVAKRADATQPWTNIGRSGASASTLTSATFTSFSEFALASTSADASANPLPVTLTSFNATRQANGTVKIDWATASEQRSAYFEIQRSLDGRLFTSGATVPANGTTTQAHYYSRLDNAAPACQLYYRLRQVDTNNTATYSPVVTLAGSASTLDLYPNPAHDQLVIALAAGRTVQLFDLAGYLVQTATLPASGQLSVSSLPAGTYLLRIVLPEQTRTLRFTKQ</sequence>
<organism evidence="2 3">
    <name type="scientific">Hymenobacter setariae</name>
    <dbReference type="NCBI Taxonomy" id="2594794"/>
    <lineage>
        <taxon>Bacteria</taxon>
        <taxon>Pseudomonadati</taxon>
        <taxon>Bacteroidota</taxon>
        <taxon>Cytophagia</taxon>
        <taxon>Cytophagales</taxon>
        <taxon>Hymenobacteraceae</taxon>
        <taxon>Hymenobacter</taxon>
    </lineage>
</organism>
<dbReference type="RefSeq" id="WP_144845421.1">
    <property type="nucleotide sequence ID" value="NZ_VMRJ01000001.1"/>
</dbReference>
<accession>A0A558C4X1</accession>
<evidence type="ECO:0000313" key="3">
    <source>
        <dbReference type="Proteomes" id="UP000317624"/>
    </source>
</evidence>
<dbReference type="InterPro" id="IPR014756">
    <property type="entry name" value="Ig_E-set"/>
</dbReference>
<protein>
    <submittedName>
        <fullName evidence="2">T9SS type A sorting domain-containing protein</fullName>
    </submittedName>
</protein>
<dbReference type="InterPro" id="IPR013783">
    <property type="entry name" value="Ig-like_fold"/>
</dbReference>
<feature type="domain" description="Secretion system C-terminal sorting" evidence="1">
    <location>
        <begin position="1029"/>
        <end position="1084"/>
    </location>
</feature>
<dbReference type="Pfam" id="PF18962">
    <property type="entry name" value="Por_Secre_tail"/>
    <property type="match status" value="1"/>
</dbReference>
<evidence type="ECO:0000313" key="2">
    <source>
        <dbReference type="EMBL" id="TVT43682.1"/>
    </source>
</evidence>
<dbReference type="Proteomes" id="UP000317624">
    <property type="component" value="Unassembled WGS sequence"/>
</dbReference>
<evidence type="ECO:0000259" key="1">
    <source>
        <dbReference type="Pfam" id="PF18962"/>
    </source>
</evidence>
<keyword evidence="3" id="KW-1185">Reference proteome</keyword>
<dbReference type="SUPFAM" id="SSF81296">
    <property type="entry name" value="E set domains"/>
    <property type="match status" value="1"/>
</dbReference>
<dbReference type="NCBIfam" id="TIGR04183">
    <property type="entry name" value="Por_Secre_tail"/>
    <property type="match status" value="1"/>
</dbReference>
<proteinExistence type="predicted"/>
<name>A0A558C4X1_9BACT</name>
<dbReference type="OrthoDB" id="1443240at2"/>